<evidence type="ECO:0000313" key="6">
    <source>
        <dbReference type="EMBL" id="EHJ46888.1"/>
    </source>
</evidence>
<dbReference type="CDD" id="cd00130">
    <property type="entry name" value="PAS"/>
    <property type="match status" value="1"/>
</dbReference>
<dbReference type="Proteomes" id="UP000004662">
    <property type="component" value="Chromosome"/>
</dbReference>
<dbReference type="Gene3D" id="3.40.50.2300">
    <property type="match status" value="1"/>
</dbReference>
<dbReference type="SMART" id="SM00091">
    <property type="entry name" value="PAS"/>
    <property type="match status" value="1"/>
</dbReference>
<dbReference type="PROSITE" id="PS50113">
    <property type="entry name" value="PAC"/>
    <property type="match status" value="1"/>
</dbReference>
<keyword evidence="7" id="KW-1185">Reference proteome</keyword>
<name>G7Q5V1_9BACT</name>
<dbReference type="EMBL" id="CM001368">
    <property type="protein sequence ID" value="EHJ46888.1"/>
    <property type="molecule type" value="Genomic_DNA"/>
</dbReference>
<dbReference type="Pfam" id="PF13487">
    <property type="entry name" value="HD_5"/>
    <property type="match status" value="1"/>
</dbReference>
<dbReference type="NCBIfam" id="TIGR00277">
    <property type="entry name" value="HDIG"/>
    <property type="match status" value="1"/>
</dbReference>
<feature type="modified residue" description="4-aspartylphosphate" evidence="1">
    <location>
        <position position="63"/>
    </location>
</feature>
<keyword evidence="1" id="KW-0597">Phosphoprotein</keyword>
<dbReference type="PANTHER" id="PTHR45228:SF1">
    <property type="entry name" value="CYCLIC DI-GMP PHOSPHODIESTERASE TM_0186"/>
    <property type="match status" value="1"/>
</dbReference>
<feature type="domain" description="HD-GYP" evidence="5">
    <location>
        <begin position="265"/>
        <end position="455"/>
    </location>
</feature>
<dbReference type="NCBIfam" id="TIGR00229">
    <property type="entry name" value="sensory_box"/>
    <property type="match status" value="1"/>
</dbReference>
<dbReference type="InterPro" id="IPR037522">
    <property type="entry name" value="HD_GYP_dom"/>
</dbReference>
<dbReference type="AlphaFoldDB" id="G7Q5V1"/>
<dbReference type="InterPro" id="IPR011006">
    <property type="entry name" value="CheY-like_superfamily"/>
</dbReference>
<dbReference type="PROSITE" id="PS51832">
    <property type="entry name" value="HD_GYP"/>
    <property type="match status" value="1"/>
</dbReference>
<dbReference type="HOGENOM" id="CLU_000445_92_10_7"/>
<dbReference type="GO" id="GO:0006355">
    <property type="term" value="P:regulation of DNA-templated transcription"/>
    <property type="evidence" value="ECO:0007669"/>
    <property type="project" value="InterPro"/>
</dbReference>
<evidence type="ECO:0000256" key="1">
    <source>
        <dbReference type="PROSITE-ProRule" id="PRU00169"/>
    </source>
</evidence>
<feature type="domain" description="Response regulatory" evidence="2">
    <location>
        <begin position="13"/>
        <end position="128"/>
    </location>
</feature>
<dbReference type="RefSeq" id="WP_009180310.1">
    <property type="nucleotide sequence ID" value="NZ_CM001368.1"/>
</dbReference>
<dbReference type="PANTHER" id="PTHR45228">
    <property type="entry name" value="CYCLIC DI-GMP PHOSPHODIESTERASE TM_0186-RELATED"/>
    <property type="match status" value="1"/>
</dbReference>
<dbReference type="SMART" id="SM00086">
    <property type="entry name" value="PAC"/>
    <property type="match status" value="1"/>
</dbReference>
<dbReference type="eggNOG" id="COG3707">
    <property type="taxonomic scope" value="Bacteria"/>
</dbReference>
<evidence type="ECO:0000259" key="5">
    <source>
        <dbReference type="PROSITE" id="PS51832"/>
    </source>
</evidence>
<dbReference type="SUPFAM" id="SSF52172">
    <property type="entry name" value="CheY-like"/>
    <property type="match status" value="1"/>
</dbReference>
<proteinExistence type="predicted"/>
<dbReference type="SUPFAM" id="SSF109604">
    <property type="entry name" value="HD-domain/PDEase-like"/>
    <property type="match status" value="1"/>
</dbReference>
<dbReference type="Gene3D" id="3.30.450.20">
    <property type="entry name" value="PAS domain"/>
    <property type="match status" value="1"/>
</dbReference>
<dbReference type="CDD" id="cd00077">
    <property type="entry name" value="HDc"/>
    <property type="match status" value="1"/>
</dbReference>
<dbReference type="InterPro" id="IPR006675">
    <property type="entry name" value="HDIG_dom"/>
</dbReference>
<dbReference type="eggNOG" id="COG2206">
    <property type="taxonomic scope" value="Bacteria"/>
</dbReference>
<dbReference type="STRING" id="694327.DFW101_0872"/>
<organism evidence="6 7">
    <name type="scientific">Solidesulfovibrio carbinoliphilus subsp. oakridgensis</name>
    <dbReference type="NCBI Taxonomy" id="694327"/>
    <lineage>
        <taxon>Bacteria</taxon>
        <taxon>Pseudomonadati</taxon>
        <taxon>Thermodesulfobacteriota</taxon>
        <taxon>Desulfovibrionia</taxon>
        <taxon>Desulfovibrionales</taxon>
        <taxon>Desulfovibrionaceae</taxon>
        <taxon>Solidesulfovibrio</taxon>
    </lineage>
</organism>
<reference evidence="7" key="1">
    <citation type="journal article" date="2015" name="Genome Announc.">
        <title>High-Quality Draft Genome Sequence of Desulfovibrio carbinoliphilus FW-101-2B, an Organic Acid-Oxidizing Sulfate-Reducing Bacterium Isolated from Uranium(VI)-Contaminated Groundwater.</title>
        <authorList>
            <person name="Ramsay B.D."/>
            <person name="Hwang C."/>
            <person name="Woo H.L."/>
            <person name="Carroll S.L."/>
            <person name="Lucas S."/>
            <person name="Han J."/>
            <person name="Lapidus A.L."/>
            <person name="Cheng J.F."/>
            <person name="Goodwin L.A."/>
            <person name="Pitluck S."/>
            <person name="Peters L."/>
            <person name="Chertkov O."/>
            <person name="Held B."/>
            <person name="Detter J.C."/>
            <person name="Han C.S."/>
            <person name="Tapia R."/>
            <person name="Land M.L."/>
            <person name="Hauser L.J."/>
            <person name="Kyrpides N.C."/>
            <person name="Ivanova N.N."/>
            <person name="Mikhailova N."/>
            <person name="Pagani I."/>
            <person name="Woyke T."/>
            <person name="Arkin A.P."/>
            <person name="Dehal P."/>
            <person name="Chivian D."/>
            <person name="Criddle C.S."/>
            <person name="Wu W."/>
            <person name="Chakraborty R."/>
            <person name="Hazen T.C."/>
            <person name="Fields M.W."/>
        </authorList>
    </citation>
    <scope>NUCLEOTIDE SEQUENCE [LARGE SCALE GENOMIC DNA]</scope>
    <source>
        <strain evidence="7">FW-101-2B</strain>
    </source>
</reference>
<dbReference type="SMART" id="SM00471">
    <property type="entry name" value="HDc"/>
    <property type="match status" value="1"/>
</dbReference>
<dbReference type="SUPFAM" id="SSF55785">
    <property type="entry name" value="PYP-like sensor domain (PAS domain)"/>
    <property type="match status" value="1"/>
</dbReference>
<dbReference type="Pfam" id="PF00072">
    <property type="entry name" value="Response_reg"/>
    <property type="match status" value="1"/>
</dbReference>
<protein>
    <submittedName>
        <fullName evidence="6">PAS/PAC sensor protein</fullName>
    </submittedName>
</protein>
<dbReference type="PROSITE" id="PS50112">
    <property type="entry name" value="PAS"/>
    <property type="match status" value="1"/>
</dbReference>
<evidence type="ECO:0000259" key="4">
    <source>
        <dbReference type="PROSITE" id="PS50113"/>
    </source>
</evidence>
<evidence type="ECO:0000259" key="2">
    <source>
        <dbReference type="PROSITE" id="PS50110"/>
    </source>
</evidence>
<feature type="domain" description="PAS" evidence="3">
    <location>
        <begin position="140"/>
        <end position="187"/>
    </location>
</feature>
<evidence type="ECO:0000313" key="7">
    <source>
        <dbReference type="Proteomes" id="UP000004662"/>
    </source>
</evidence>
<dbReference type="Gene3D" id="1.10.3210.10">
    <property type="entry name" value="Hypothetical protein af1432"/>
    <property type="match status" value="1"/>
</dbReference>
<dbReference type="InterPro" id="IPR000700">
    <property type="entry name" value="PAS-assoc_C"/>
</dbReference>
<dbReference type="InterPro" id="IPR003607">
    <property type="entry name" value="HD/PDEase_dom"/>
</dbReference>
<evidence type="ECO:0000259" key="3">
    <source>
        <dbReference type="PROSITE" id="PS50112"/>
    </source>
</evidence>
<dbReference type="SMART" id="SM00448">
    <property type="entry name" value="REC"/>
    <property type="match status" value="1"/>
</dbReference>
<dbReference type="InterPro" id="IPR052020">
    <property type="entry name" value="Cyclic_di-GMP/3'3'-cGAMP_PDE"/>
</dbReference>
<dbReference type="PROSITE" id="PS50110">
    <property type="entry name" value="RESPONSE_REGULATORY"/>
    <property type="match status" value="1"/>
</dbReference>
<dbReference type="Pfam" id="PF00989">
    <property type="entry name" value="PAS"/>
    <property type="match status" value="1"/>
</dbReference>
<dbReference type="InterPro" id="IPR000014">
    <property type="entry name" value="PAS"/>
</dbReference>
<feature type="domain" description="PAC" evidence="4">
    <location>
        <begin position="208"/>
        <end position="260"/>
    </location>
</feature>
<dbReference type="InterPro" id="IPR035965">
    <property type="entry name" value="PAS-like_dom_sf"/>
</dbReference>
<dbReference type="CDD" id="cd17534">
    <property type="entry name" value="REC_DC-like"/>
    <property type="match status" value="1"/>
</dbReference>
<dbReference type="InterPro" id="IPR001610">
    <property type="entry name" value="PAC"/>
</dbReference>
<dbReference type="GO" id="GO:0000160">
    <property type="term" value="P:phosphorelay signal transduction system"/>
    <property type="evidence" value="ECO:0007669"/>
    <property type="project" value="InterPro"/>
</dbReference>
<accession>G7Q5V1</accession>
<dbReference type="InterPro" id="IPR001789">
    <property type="entry name" value="Sig_transdc_resp-reg_receiver"/>
</dbReference>
<dbReference type="OrthoDB" id="9769359at2"/>
<dbReference type="InterPro" id="IPR013767">
    <property type="entry name" value="PAS_fold"/>
</dbReference>
<sequence>MTADTTVEPVKPRVLVVEDEAVVAMDVRHRLGRLGYDVCGLADTGEQAVNLVGQLVPDLVLMDIMLAGDMDGVDAAARIHDGFGAPVVFLTAHSDTQTLKRAGSVSPYGYIVKPFEDRELNTALEIALYKSRTERQLVENERWMSITLENLGEGVITADPEGRVRFCNPVAANLLGLAAGDMLGRDLDGVYRARKDPAAGDGAEEAAGREHARLCRTDGRIIPVEQTRSPILDGQGRRLGMVLVFRDVSRRQQVEKALQESVDRLRRTLEETVNALTVTSEKRDPFTAGHQERVSRLAFALAGELGFSAEEREGVRVAGLVHDIGKIHVPSEILAKPDVLSEMEMGIVRDHSLVGYEILRDIPFPWPVARMVLEHHERQDGSGYPSGLSGEAMLFGSRILAVADVVEAMNSHRPYRASHGLERSLAELADGRGTRYDPDVVDACLLLFKTCSFHF</sequence>
<gene>
    <name evidence="6" type="ORF">DFW101_0872</name>
</gene>